<dbReference type="AlphaFoldDB" id="A0A511B0A2"/>
<protein>
    <submittedName>
        <fullName evidence="1">Uncharacterized protein</fullName>
    </submittedName>
</protein>
<dbReference type="Proteomes" id="UP000321230">
    <property type="component" value="Unassembled WGS sequence"/>
</dbReference>
<reference evidence="1 2" key="1">
    <citation type="submission" date="2019-07" db="EMBL/GenBank/DDBJ databases">
        <title>Whole genome shotgun sequence of Gluconobacter wancherniae NBRC 103581.</title>
        <authorList>
            <person name="Hosoyama A."/>
            <person name="Uohara A."/>
            <person name="Ohji S."/>
            <person name="Ichikawa N."/>
        </authorList>
    </citation>
    <scope>NUCLEOTIDE SEQUENCE [LARGE SCALE GENOMIC DNA]</scope>
    <source>
        <strain evidence="1 2">NBRC 103581</strain>
    </source>
</reference>
<name>A0A511B0A2_9PROT</name>
<keyword evidence="2" id="KW-1185">Reference proteome</keyword>
<dbReference type="EMBL" id="BJUZ01000001">
    <property type="protein sequence ID" value="GEK93242.1"/>
    <property type="molecule type" value="Genomic_DNA"/>
</dbReference>
<organism evidence="1 2">
    <name type="scientific">Gluconobacter wancherniae NBRC 103581</name>
    <dbReference type="NCBI Taxonomy" id="656744"/>
    <lineage>
        <taxon>Bacteria</taxon>
        <taxon>Pseudomonadati</taxon>
        <taxon>Pseudomonadota</taxon>
        <taxon>Alphaproteobacteria</taxon>
        <taxon>Acetobacterales</taxon>
        <taxon>Acetobacteraceae</taxon>
        <taxon>Gluconobacter</taxon>
    </lineage>
</organism>
<sequence>MKQDLLDEDGLMAAGAVSLFVHYKFSYVRSQAKPSGKTGTYRRMNGILLWMKAGNP</sequence>
<evidence type="ECO:0000313" key="1">
    <source>
        <dbReference type="EMBL" id="GEK93242.1"/>
    </source>
</evidence>
<evidence type="ECO:0000313" key="2">
    <source>
        <dbReference type="Proteomes" id="UP000321230"/>
    </source>
</evidence>
<accession>A0A511B0A2</accession>
<dbReference type="RefSeq" id="WP_186819464.1">
    <property type="nucleotide sequence ID" value="NZ_BEYS01000001.1"/>
</dbReference>
<proteinExistence type="predicted"/>
<gene>
    <name evidence="1" type="ORF">GWA01_10120</name>
</gene>
<comment type="caution">
    <text evidence="1">The sequence shown here is derived from an EMBL/GenBank/DDBJ whole genome shotgun (WGS) entry which is preliminary data.</text>
</comment>